<proteinExistence type="predicted"/>
<evidence type="ECO:0000313" key="2">
    <source>
        <dbReference type="EMBL" id="KUK78116.1"/>
    </source>
</evidence>
<comment type="caution">
    <text evidence="2">The sequence shown here is derived from an EMBL/GenBank/DDBJ whole genome shotgun (WGS) entry which is preliminary data.</text>
</comment>
<dbReference type="EMBL" id="LGGP01000413">
    <property type="protein sequence ID" value="KUK78116.1"/>
    <property type="molecule type" value="Genomic_DNA"/>
</dbReference>
<dbReference type="PATRIC" id="fig|1184387.3.peg.305"/>
<evidence type="ECO:0000256" key="1">
    <source>
        <dbReference type="SAM" id="MobiDB-lite"/>
    </source>
</evidence>
<reference evidence="3" key="1">
    <citation type="journal article" date="2015" name="MBio">
        <title>Genome-Resolved Metagenomic Analysis Reveals Roles for Candidate Phyla and Other Microbial Community Members in Biogeochemical Transformations in Oil Reservoirs.</title>
        <authorList>
            <person name="Hu P."/>
            <person name="Tom L."/>
            <person name="Singh A."/>
            <person name="Thomas B.C."/>
            <person name="Baker B.J."/>
            <person name="Piceno Y.M."/>
            <person name="Andersen G.L."/>
            <person name="Banfield J.F."/>
        </authorList>
    </citation>
    <scope>NUCLEOTIDE SEQUENCE [LARGE SCALE GENOMIC DNA]</scope>
</reference>
<feature type="compositionally biased region" description="Basic and acidic residues" evidence="1">
    <location>
        <begin position="131"/>
        <end position="149"/>
    </location>
</feature>
<gene>
    <name evidence="2" type="ORF">XD94_1837</name>
</gene>
<name>A0A117M0U3_9BACT</name>
<dbReference type="AlphaFoldDB" id="A0A117M0U3"/>
<accession>A0A117M0U3</accession>
<protein>
    <submittedName>
        <fullName evidence="2">Uncharacterized protein</fullName>
    </submittedName>
</protein>
<feature type="region of interest" description="Disordered" evidence="1">
    <location>
        <begin position="119"/>
        <end position="149"/>
    </location>
</feature>
<organism evidence="2 3">
    <name type="scientific">Mesotoga prima</name>
    <dbReference type="NCBI Taxonomy" id="1184387"/>
    <lineage>
        <taxon>Bacteria</taxon>
        <taxon>Thermotogati</taxon>
        <taxon>Thermotogota</taxon>
        <taxon>Thermotogae</taxon>
        <taxon>Kosmotogales</taxon>
        <taxon>Kosmotogaceae</taxon>
        <taxon>Mesotoga</taxon>
    </lineage>
</organism>
<sequence length="149" mass="17075">MKCPECYSSDSRATPLKNPEECLLNHVQYVCSTCGRAICMDDDERERHGPRASFSSFNDAMLYLRAAEALFNGPCGIYELTDGTKVFYKIFVDKDGLMNYLIENPEKRCPLGEALHETEEFRPASKGQIQRLDEEKVEQYMKEKEEVDG</sequence>
<dbReference type="Proteomes" id="UP000054092">
    <property type="component" value="Unassembled WGS sequence"/>
</dbReference>
<evidence type="ECO:0000313" key="3">
    <source>
        <dbReference type="Proteomes" id="UP000054092"/>
    </source>
</evidence>